<comment type="similarity">
    <text evidence="1 3">Belongs to the 4-oxalocrotonate tautomerase family.</text>
</comment>
<sequence>METHLLQSVHNGGDILPIVHIQLLEGRPAEKVEEVIQNVTDTVSATLDAPKENVRVLVTEIPKTHWGIGGTPASKAKP</sequence>
<keyword evidence="2 3" id="KW-0413">Isomerase</keyword>
<dbReference type="InterPro" id="IPR014347">
    <property type="entry name" value="Tautomerase/MIF_sf"/>
</dbReference>
<evidence type="ECO:0000313" key="5">
    <source>
        <dbReference type="EMBL" id="ASB86948.1"/>
    </source>
</evidence>
<keyword evidence="6" id="KW-1185">Reference proteome</keyword>
<dbReference type="SUPFAM" id="SSF55331">
    <property type="entry name" value="Tautomerase/MIF"/>
    <property type="match status" value="1"/>
</dbReference>
<evidence type="ECO:0000313" key="6">
    <source>
        <dbReference type="Proteomes" id="UP000196877"/>
    </source>
</evidence>
<dbReference type="Pfam" id="PF01361">
    <property type="entry name" value="Tautomerase"/>
    <property type="match status" value="1"/>
</dbReference>
<gene>
    <name evidence="5" type="primary">praC</name>
    <name evidence="5" type="ORF">S101395_00393</name>
</gene>
<dbReference type="NCBIfam" id="NF002571">
    <property type="entry name" value="PRK02220.1"/>
    <property type="match status" value="1"/>
</dbReference>
<dbReference type="NCBIfam" id="NF002524">
    <property type="entry name" value="PRK01964.1"/>
    <property type="match status" value="1"/>
</dbReference>
<dbReference type="InterPro" id="IPR018191">
    <property type="entry name" value="4-OT"/>
</dbReference>
<name>A0ABM6LCI6_9BACI</name>
<dbReference type="InterPro" id="IPR004370">
    <property type="entry name" value="4-OT-like_dom"/>
</dbReference>
<evidence type="ECO:0000256" key="2">
    <source>
        <dbReference type="ARBA" id="ARBA00023235"/>
    </source>
</evidence>
<proteinExistence type="inferred from homology"/>
<dbReference type="PANTHER" id="PTHR35530:SF1">
    <property type="entry name" value="2-HYDROXYMUCONATE TAUTOMERASE"/>
    <property type="match status" value="1"/>
</dbReference>
<evidence type="ECO:0000256" key="3">
    <source>
        <dbReference type="RuleBase" id="RU362032"/>
    </source>
</evidence>
<organism evidence="5 6">
    <name type="scientific">Bacillus sonorensis</name>
    <dbReference type="NCBI Taxonomy" id="119858"/>
    <lineage>
        <taxon>Bacteria</taxon>
        <taxon>Bacillati</taxon>
        <taxon>Bacillota</taxon>
        <taxon>Bacilli</taxon>
        <taxon>Bacillales</taxon>
        <taxon>Bacillaceae</taxon>
        <taxon>Bacillus</taxon>
    </lineage>
</organism>
<evidence type="ECO:0000259" key="4">
    <source>
        <dbReference type="Pfam" id="PF01361"/>
    </source>
</evidence>
<dbReference type="Gene3D" id="3.30.429.10">
    <property type="entry name" value="Macrophage Migration Inhibitory Factor"/>
    <property type="match status" value="1"/>
</dbReference>
<dbReference type="GO" id="GO:0016853">
    <property type="term" value="F:isomerase activity"/>
    <property type="evidence" value="ECO:0007669"/>
    <property type="project" value="UniProtKB-KW"/>
</dbReference>
<dbReference type="EC" id="5.3.2.-" evidence="3"/>
<reference evidence="5 6" key="1">
    <citation type="submission" date="2017-06" db="EMBL/GenBank/DDBJ databases">
        <title>Genome sequence of Bacillus sonorensis strain SRCM101395.</title>
        <authorList>
            <person name="Cho S.H."/>
        </authorList>
    </citation>
    <scope>NUCLEOTIDE SEQUENCE [LARGE SCALE GENOMIC DNA]</scope>
    <source>
        <strain evidence="5 6">SRCM101395</strain>
    </source>
</reference>
<dbReference type="EMBL" id="CP021920">
    <property type="protein sequence ID" value="ASB86948.1"/>
    <property type="molecule type" value="Genomic_DNA"/>
</dbReference>
<dbReference type="Proteomes" id="UP000196877">
    <property type="component" value="Chromosome"/>
</dbReference>
<dbReference type="PANTHER" id="PTHR35530">
    <property type="entry name" value="TAUTOMERASE-RELATED"/>
    <property type="match status" value="1"/>
</dbReference>
<feature type="domain" description="4-oxalocrotonate tautomerase-like" evidence="4">
    <location>
        <begin position="17"/>
        <end position="73"/>
    </location>
</feature>
<dbReference type="NCBIfam" id="TIGR00013">
    <property type="entry name" value="taut"/>
    <property type="match status" value="1"/>
</dbReference>
<accession>A0ABM6LCI6</accession>
<evidence type="ECO:0000256" key="1">
    <source>
        <dbReference type="ARBA" id="ARBA00006723"/>
    </source>
</evidence>
<protein>
    <recommendedName>
        <fullName evidence="3">Tautomerase</fullName>
        <ecNumber evidence="3">5.3.2.-</ecNumber>
    </recommendedName>
</protein>